<dbReference type="Gene3D" id="3.40.710.10">
    <property type="entry name" value="DD-peptidase/beta-lactamase superfamily"/>
    <property type="match status" value="1"/>
</dbReference>
<organism evidence="2 3">
    <name type="scientific">Microbacterium awajiense</name>
    <dbReference type="NCBI Taxonomy" id="415214"/>
    <lineage>
        <taxon>Bacteria</taxon>
        <taxon>Bacillati</taxon>
        <taxon>Actinomycetota</taxon>
        <taxon>Actinomycetes</taxon>
        <taxon>Micrococcales</taxon>
        <taxon>Microbacteriaceae</taxon>
        <taxon>Microbacterium</taxon>
    </lineage>
</organism>
<dbReference type="SUPFAM" id="SSF56601">
    <property type="entry name" value="beta-lactamase/transpeptidase-like"/>
    <property type="match status" value="1"/>
</dbReference>
<dbReference type="InterPro" id="IPR050789">
    <property type="entry name" value="Diverse_Enzym_Activities"/>
</dbReference>
<dbReference type="InterPro" id="IPR012338">
    <property type="entry name" value="Beta-lactam/transpept-like"/>
</dbReference>
<dbReference type="PANTHER" id="PTHR43283:SF18">
    <property type="match status" value="1"/>
</dbReference>
<dbReference type="RefSeq" id="WP_344736825.1">
    <property type="nucleotide sequence ID" value="NZ_BAAAYU010000001.1"/>
</dbReference>
<accession>A0ABP7ACH2</accession>
<protein>
    <recommendedName>
        <fullName evidence="1">Beta-lactamase-related domain-containing protein</fullName>
    </recommendedName>
</protein>
<dbReference type="Pfam" id="PF00144">
    <property type="entry name" value="Beta-lactamase"/>
    <property type="match status" value="1"/>
</dbReference>
<evidence type="ECO:0000313" key="2">
    <source>
        <dbReference type="EMBL" id="GAA3629541.1"/>
    </source>
</evidence>
<proteinExistence type="predicted"/>
<gene>
    <name evidence="2" type="ORF">GCM10022200_10270</name>
</gene>
<dbReference type="PANTHER" id="PTHR43283">
    <property type="entry name" value="BETA-LACTAMASE-RELATED"/>
    <property type="match status" value="1"/>
</dbReference>
<keyword evidence="3" id="KW-1185">Reference proteome</keyword>
<dbReference type="Proteomes" id="UP001501697">
    <property type="component" value="Unassembled WGS sequence"/>
</dbReference>
<feature type="domain" description="Beta-lactamase-related" evidence="1">
    <location>
        <begin position="32"/>
        <end position="352"/>
    </location>
</feature>
<evidence type="ECO:0000313" key="3">
    <source>
        <dbReference type="Proteomes" id="UP001501697"/>
    </source>
</evidence>
<sequence>MTDHATPTAERTERLTDQLRRVVARADRARGKRDLPSAQVLVTAPGFEFASGDRARRFHSASVGKLVTAIRAMQLAETGALDLDAPVTELLPGAEWRGLFVVDGRDRAREATPWHLLTHTSGVADYFEGRADTGIPFEREIADHPDRRWSPDDLLDYTRRHQRPVGVPGGRFSYSDTGYVLLARILEEAGGASLGEQFHRDVFAPTGMTESALLFHTLPGGAPSTSATPAADLDIAPLWIGRAELSRATSLSCDWGGGGVVTTLDDLDRLLAAWGAGRLVPASVRDRMIAGNGRFRPGIRYGAGAMTVRYGGLSPFLFGMPHAHGHLGVTAAHAFRVPQAGVNVVLNLHSTREMVRSFRLHIDLVRKTVAALR</sequence>
<name>A0ABP7ACH2_9MICO</name>
<dbReference type="InterPro" id="IPR001466">
    <property type="entry name" value="Beta-lactam-related"/>
</dbReference>
<comment type="caution">
    <text evidence="2">The sequence shown here is derived from an EMBL/GenBank/DDBJ whole genome shotgun (WGS) entry which is preliminary data.</text>
</comment>
<evidence type="ECO:0000259" key="1">
    <source>
        <dbReference type="Pfam" id="PF00144"/>
    </source>
</evidence>
<reference evidence="3" key="1">
    <citation type="journal article" date="2019" name="Int. J. Syst. Evol. Microbiol.">
        <title>The Global Catalogue of Microorganisms (GCM) 10K type strain sequencing project: providing services to taxonomists for standard genome sequencing and annotation.</title>
        <authorList>
            <consortium name="The Broad Institute Genomics Platform"/>
            <consortium name="The Broad Institute Genome Sequencing Center for Infectious Disease"/>
            <person name="Wu L."/>
            <person name="Ma J."/>
        </authorList>
    </citation>
    <scope>NUCLEOTIDE SEQUENCE [LARGE SCALE GENOMIC DNA]</scope>
    <source>
        <strain evidence="3">JCM 16544</strain>
    </source>
</reference>
<dbReference type="EMBL" id="BAAAYU010000001">
    <property type="protein sequence ID" value="GAA3629541.1"/>
    <property type="molecule type" value="Genomic_DNA"/>
</dbReference>